<sequence length="62" mass="6301">METRLDGRRGEGSGKTKAEHAEKHGVAEVRGGGGYGSQTSCGSERSSCFGVGATASCSSYSK</sequence>
<protein>
    <submittedName>
        <fullName evidence="2">Rhomboid family protein</fullName>
    </submittedName>
</protein>
<accession>A0A8A1LYQ6</accession>
<gene>
    <name evidence="2" type="ORF">I7I51_08761</name>
</gene>
<dbReference type="AlphaFoldDB" id="A0A8A1LYQ6"/>
<organism evidence="2 3">
    <name type="scientific">Ajellomyces capsulatus</name>
    <name type="common">Darling's disease fungus</name>
    <name type="synonym">Histoplasma capsulatum</name>
    <dbReference type="NCBI Taxonomy" id="5037"/>
    <lineage>
        <taxon>Eukaryota</taxon>
        <taxon>Fungi</taxon>
        <taxon>Dikarya</taxon>
        <taxon>Ascomycota</taxon>
        <taxon>Pezizomycotina</taxon>
        <taxon>Eurotiomycetes</taxon>
        <taxon>Eurotiomycetidae</taxon>
        <taxon>Onygenales</taxon>
        <taxon>Ajellomycetaceae</taxon>
        <taxon>Histoplasma</taxon>
    </lineage>
</organism>
<name>A0A8A1LYQ6_AJECA</name>
<dbReference type="EMBL" id="CP069109">
    <property type="protein sequence ID" value="QSS59326.1"/>
    <property type="molecule type" value="Genomic_DNA"/>
</dbReference>
<dbReference type="Proteomes" id="UP000663671">
    <property type="component" value="Chromosome 2"/>
</dbReference>
<dbReference type="VEuPathDB" id="FungiDB:I7I51_08761"/>
<proteinExistence type="predicted"/>
<evidence type="ECO:0000256" key="1">
    <source>
        <dbReference type="SAM" id="MobiDB-lite"/>
    </source>
</evidence>
<feature type="compositionally biased region" description="Basic and acidic residues" evidence="1">
    <location>
        <begin position="1"/>
        <end position="27"/>
    </location>
</feature>
<evidence type="ECO:0000313" key="3">
    <source>
        <dbReference type="Proteomes" id="UP000663671"/>
    </source>
</evidence>
<evidence type="ECO:0000313" key="2">
    <source>
        <dbReference type="EMBL" id="QSS59326.1"/>
    </source>
</evidence>
<reference evidence="2" key="1">
    <citation type="submission" date="2021-01" db="EMBL/GenBank/DDBJ databases">
        <title>Chromosome-level genome assembly of a human fungal pathogen reveals clustering of transcriptionally co-regulated genes.</title>
        <authorList>
            <person name="Voorhies M."/>
            <person name="Cohen S."/>
            <person name="Shea T.P."/>
            <person name="Petrus S."/>
            <person name="Munoz J.F."/>
            <person name="Poplawski S."/>
            <person name="Goldman W.E."/>
            <person name="Michael T."/>
            <person name="Cuomo C.A."/>
            <person name="Sil A."/>
            <person name="Beyhan S."/>
        </authorList>
    </citation>
    <scope>NUCLEOTIDE SEQUENCE</scope>
    <source>
        <strain evidence="2">WU24</strain>
    </source>
</reference>
<feature type="region of interest" description="Disordered" evidence="1">
    <location>
        <begin position="1"/>
        <end position="62"/>
    </location>
</feature>